<dbReference type="EMBL" id="JAEHOC010000004">
    <property type="protein sequence ID" value="KAG2442943.1"/>
    <property type="molecule type" value="Genomic_DNA"/>
</dbReference>
<name>A0A835TD60_CHLIN</name>
<feature type="compositionally biased region" description="Low complexity" evidence="1">
    <location>
        <begin position="275"/>
        <end position="291"/>
    </location>
</feature>
<comment type="caution">
    <text evidence="3">The sequence shown here is derived from an EMBL/GenBank/DDBJ whole genome shotgun (WGS) entry which is preliminary data.</text>
</comment>
<evidence type="ECO:0000256" key="1">
    <source>
        <dbReference type="SAM" id="MobiDB-lite"/>
    </source>
</evidence>
<keyword evidence="4" id="KW-1185">Reference proteome</keyword>
<evidence type="ECO:0000313" key="4">
    <source>
        <dbReference type="Proteomes" id="UP000650467"/>
    </source>
</evidence>
<organism evidence="3 4">
    <name type="scientific">Chlamydomonas incerta</name>
    <dbReference type="NCBI Taxonomy" id="51695"/>
    <lineage>
        <taxon>Eukaryota</taxon>
        <taxon>Viridiplantae</taxon>
        <taxon>Chlorophyta</taxon>
        <taxon>core chlorophytes</taxon>
        <taxon>Chlorophyceae</taxon>
        <taxon>CS clade</taxon>
        <taxon>Chlamydomonadales</taxon>
        <taxon>Chlamydomonadaceae</taxon>
        <taxon>Chlamydomonas</taxon>
    </lineage>
</organism>
<feature type="compositionally biased region" description="Gly residues" evidence="1">
    <location>
        <begin position="432"/>
        <end position="441"/>
    </location>
</feature>
<feature type="compositionally biased region" description="Low complexity" evidence="1">
    <location>
        <begin position="338"/>
        <end position="347"/>
    </location>
</feature>
<evidence type="ECO:0000313" key="3">
    <source>
        <dbReference type="EMBL" id="KAG2442943.1"/>
    </source>
</evidence>
<feature type="region of interest" description="Disordered" evidence="1">
    <location>
        <begin position="322"/>
        <end position="441"/>
    </location>
</feature>
<dbReference type="OrthoDB" id="550088at2759"/>
<keyword evidence="2" id="KW-0812">Transmembrane</keyword>
<feature type="region of interest" description="Disordered" evidence="1">
    <location>
        <begin position="257"/>
        <end position="291"/>
    </location>
</feature>
<reference evidence="3" key="1">
    <citation type="journal article" date="2020" name="bioRxiv">
        <title>Comparative genomics of Chlamydomonas.</title>
        <authorList>
            <person name="Craig R.J."/>
            <person name="Hasan A.R."/>
            <person name="Ness R.W."/>
            <person name="Keightley P.D."/>
        </authorList>
    </citation>
    <scope>NUCLEOTIDE SEQUENCE</scope>
    <source>
        <strain evidence="3">SAG 7.73</strain>
    </source>
</reference>
<feature type="transmembrane region" description="Helical" evidence="2">
    <location>
        <begin position="40"/>
        <end position="62"/>
    </location>
</feature>
<feature type="compositionally biased region" description="Polar residues" evidence="1">
    <location>
        <begin position="1"/>
        <end position="15"/>
    </location>
</feature>
<feature type="compositionally biased region" description="Low complexity" evidence="1">
    <location>
        <begin position="364"/>
        <end position="391"/>
    </location>
</feature>
<dbReference type="AlphaFoldDB" id="A0A835TD60"/>
<keyword evidence="2" id="KW-1133">Transmembrane helix</keyword>
<sequence length="441" mass="42662">MQQSLRQILQTKNGTSPPPPGPPSSGGSAAKDTARVTGALALYSLFGLFVFSSVSTVIVGVIVSLQWPNPRVCCYRSPHSDVPTSDSCTCCALHRLNIGFAVTWLALLVLLVLAFIIYLMAAAAVLAIVHSAIAYRLVRQLKQSYAANMAVAQMVEARQPTGGGVVTGVVIERPLPGVPLPGIAVVDIPLLVAVVDSRLMTQIGFEQTAAAVAAAAALAGSGSNGGGGGGGSATAGAAGAAAVGAAGSVAARVGSATKRTGSAGQPLSPAGSGRVPAAAGPGSRSAAASPGGAAALGAAAGAAPMAVPVALVVDERIVPPGVGGVPQRPAPPPPGPASPGAAPLVGATRWGSGEAPLRHPSPSPAAVAAVGPSAVAAVGPSAVAGMVGGPPQDADSSYPLLQPPGAAPRVRAGPELSAEVSPQHHSSFRTSSGGGAAGGSR</sequence>
<evidence type="ECO:0000256" key="2">
    <source>
        <dbReference type="SAM" id="Phobius"/>
    </source>
</evidence>
<feature type="transmembrane region" description="Helical" evidence="2">
    <location>
        <begin position="104"/>
        <end position="129"/>
    </location>
</feature>
<accession>A0A835TD60</accession>
<keyword evidence="2" id="KW-0472">Membrane</keyword>
<dbReference type="Proteomes" id="UP000650467">
    <property type="component" value="Unassembled WGS sequence"/>
</dbReference>
<feature type="compositionally biased region" description="Pro residues" evidence="1">
    <location>
        <begin position="328"/>
        <end position="337"/>
    </location>
</feature>
<gene>
    <name evidence="3" type="ORF">HXX76_003019</name>
</gene>
<feature type="region of interest" description="Disordered" evidence="1">
    <location>
        <begin position="1"/>
        <end position="31"/>
    </location>
</feature>
<protein>
    <submittedName>
        <fullName evidence="3">Uncharacterized protein</fullName>
    </submittedName>
</protein>
<proteinExistence type="predicted"/>